<dbReference type="InterPro" id="IPR037523">
    <property type="entry name" value="VOC_core"/>
</dbReference>
<name>A0A7T2GJ33_9SPHN</name>
<dbReference type="SUPFAM" id="SSF54593">
    <property type="entry name" value="Glyoxalase/Bleomycin resistance protein/Dihydroxybiphenyl dioxygenase"/>
    <property type="match status" value="1"/>
</dbReference>
<dbReference type="Pfam" id="PF00903">
    <property type="entry name" value="Glyoxalase"/>
    <property type="match status" value="1"/>
</dbReference>
<sequence length="142" mass="15671">MAKMIFVNLPVTDLQKSTAFYEAIGATKNPQFSDDTASCMVFSDTIHIMLLTHDKYRQFTSKRIADAHETSAVLICISADSRADVDRIAEAALASGGRQPRDPNDHGFMYERAFEDPDGHTWEVMHMDMEAAAKAMAEPAAA</sequence>
<evidence type="ECO:0000259" key="1">
    <source>
        <dbReference type="PROSITE" id="PS51819"/>
    </source>
</evidence>
<dbReference type="Gene3D" id="3.10.180.10">
    <property type="entry name" value="2,3-Dihydroxybiphenyl 1,2-Dioxygenase, domain 1"/>
    <property type="match status" value="1"/>
</dbReference>
<dbReference type="PANTHER" id="PTHR36503:SF2">
    <property type="entry name" value="BLR2408 PROTEIN"/>
    <property type="match status" value="1"/>
</dbReference>
<gene>
    <name evidence="2" type="ORF">IC614_08895</name>
</gene>
<proteinExistence type="predicted"/>
<dbReference type="CDD" id="cd09012">
    <property type="entry name" value="VOC_like"/>
    <property type="match status" value="1"/>
</dbReference>
<dbReference type="PROSITE" id="PS51819">
    <property type="entry name" value="VOC"/>
    <property type="match status" value="1"/>
</dbReference>
<dbReference type="EMBL" id="CP065592">
    <property type="protein sequence ID" value="QPQ54453.1"/>
    <property type="molecule type" value="Genomic_DNA"/>
</dbReference>
<organism evidence="2 3">
    <name type="scientific">Allosphingosinicella flava</name>
    <dbReference type="NCBI Taxonomy" id="2771430"/>
    <lineage>
        <taxon>Bacteria</taxon>
        <taxon>Pseudomonadati</taxon>
        <taxon>Pseudomonadota</taxon>
        <taxon>Alphaproteobacteria</taxon>
        <taxon>Sphingomonadales</taxon>
        <taxon>Sphingomonadaceae</taxon>
        <taxon>Allosphingosinicella</taxon>
    </lineage>
</organism>
<dbReference type="Proteomes" id="UP000594873">
    <property type="component" value="Chromosome"/>
</dbReference>
<dbReference type="PANTHER" id="PTHR36503">
    <property type="entry name" value="BLR2520 PROTEIN"/>
    <property type="match status" value="1"/>
</dbReference>
<dbReference type="InterPro" id="IPR029068">
    <property type="entry name" value="Glyas_Bleomycin-R_OHBP_Dase"/>
</dbReference>
<dbReference type="InterPro" id="IPR004360">
    <property type="entry name" value="Glyas_Fos-R_dOase_dom"/>
</dbReference>
<feature type="domain" description="VOC" evidence="1">
    <location>
        <begin position="3"/>
        <end position="127"/>
    </location>
</feature>
<keyword evidence="3" id="KW-1185">Reference proteome</keyword>
<dbReference type="RefSeq" id="WP_200970979.1">
    <property type="nucleotide sequence ID" value="NZ_CP065592.1"/>
</dbReference>
<protein>
    <submittedName>
        <fullName evidence="2">VOC family protein</fullName>
    </submittedName>
</protein>
<evidence type="ECO:0000313" key="2">
    <source>
        <dbReference type="EMBL" id="QPQ54453.1"/>
    </source>
</evidence>
<dbReference type="AlphaFoldDB" id="A0A7T2GJ33"/>
<evidence type="ECO:0000313" key="3">
    <source>
        <dbReference type="Proteomes" id="UP000594873"/>
    </source>
</evidence>
<dbReference type="KEGG" id="sflv:IC614_08895"/>
<reference evidence="2 3" key="1">
    <citation type="submission" date="2020-11" db="EMBL/GenBank/DDBJ databases">
        <title>Genome seq and assembly of Sphingosinicella sp.</title>
        <authorList>
            <person name="Chhetri G."/>
        </authorList>
    </citation>
    <scope>NUCLEOTIDE SEQUENCE [LARGE SCALE GENOMIC DNA]</scope>
    <source>
        <strain evidence="2 3">UDD2</strain>
    </source>
</reference>
<accession>A0A7T2GJ33</accession>